<dbReference type="PANTHER" id="PTHR15710:SF45">
    <property type="entry name" value="RING-TYPE DOMAIN-CONTAINING PROTEIN"/>
    <property type="match status" value="1"/>
</dbReference>
<sequence length="145" mass="15758">METMSSGDTNMMQDSDSNSHQQPHILPGNIRQIFQHAINDVFAVRAAIRSTNQDGNSNTTARRLPASRDAIDAMPRITVQEGGNDCAICLNEIGIGSELREMPCKHGFHSGCIEQWLRIHGSCPVCRFTMMPVEGAEVGASGSES</sequence>
<evidence type="ECO:0000313" key="11">
    <source>
        <dbReference type="EMBL" id="PNT40833.1"/>
    </source>
</evidence>
<dbReference type="PANTHER" id="PTHR15710">
    <property type="entry name" value="E3 UBIQUITIN-PROTEIN LIGASE PRAJA"/>
    <property type="match status" value="1"/>
</dbReference>
<evidence type="ECO:0000259" key="10">
    <source>
        <dbReference type="PROSITE" id="PS50089"/>
    </source>
</evidence>
<dbReference type="InParanoid" id="A0A2K2ATH5"/>
<dbReference type="Gene3D" id="3.30.40.10">
    <property type="entry name" value="Zinc/RING finger domain, C3HC4 (zinc finger)"/>
    <property type="match status" value="1"/>
</dbReference>
<keyword evidence="5 8" id="KW-0863">Zinc-finger</keyword>
<keyword evidence="3" id="KW-0808">Transferase</keyword>
<evidence type="ECO:0000256" key="4">
    <source>
        <dbReference type="ARBA" id="ARBA00022723"/>
    </source>
</evidence>
<protein>
    <recommendedName>
        <fullName evidence="2">RING-type E3 ubiquitin transferase</fullName>
        <ecNumber evidence="2">2.3.2.27</ecNumber>
    </recommendedName>
</protein>
<dbReference type="STRING" id="3694.A0A2K2ATH5"/>
<dbReference type="GO" id="GO:0008270">
    <property type="term" value="F:zinc ion binding"/>
    <property type="evidence" value="ECO:0007669"/>
    <property type="project" value="UniProtKB-KW"/>
</dbReference>
<dbReference type="OMA" id="HAEDADC"/>
<dbReference type="InterPro" id="IPR001841">
    <property type="entry name" value="Znf_RING"/>
</dbReference>
<evidence type="ECO:0000256" key="7">
    <source>
        <dbReference type="ARBA" id="ARBA00022833"/>
    </source>
</evidence>
<dbReference type="SUPFAM" id="SSF57850">
    <property type="entry name" value="RING/U-box"/>
    <property type="match status" value="1"/>
</dbReference>
<comment type="catalytic activity">
    <reaction evidence="1">
        <text>S-ubiquitinyl-[E2 ubiquitin-conjugating enzyme]-L-cysteine + [acceptor protein]-L-lysine = [E2 ubiquitin-conjugating enzyme]-L-cysteine + N(6)-ubiquitinyl-[acceptor protein]-L-lysine.</text>
        <dbReference type="EC" id="2.3.2.27"/>
    </reaction>
</comment>
<dbReference type="Pfam" id="PF13639">
    <property type="entry name" value="zf-RING_2"/>
    <property type="match status" value="1"/>
</dbReference>
<dbReference type="SMR" id="A0A2K2ATH5"/>
<evidence type="ECO:0000256" key="6">
    <source>
        <dbReference type="ARBA" id="ARBA00022786"/>
    </source>
</evidence>
<name>A0A2K2ATH5_POPTR</name>
<gene>
    <name evidence="11" type="ORF">POPTR_004G122000</name>
</gene>
<evidence type="ECO:0000256" key="9">
    <source>
        <dbReference type="SAM" id="MobiDB-lite"/>
    </source>
</evidence>
<keyword evidence="7" id="KW-0862">Zinc</keyword>
<dbReference type="SMART" id="SM00184">
    <property type="entry name" value="RING"/>
    <property type="match status" value="1"/>
</dbReference>
<dbReference type="FunFam" id="3.30.40.10:FF:000127">
    <property type="entry name" value="E3 ubiquitin-protein ligase RNF181"/>
    <property type="match status" value="1"/>
</dbReference>
<dbReference type="EMBL" id="CM009293">
    <property type="protein sequence ID" value="PNT40833.1"/>
    <property type="molecule type" value="Genomic_DNA"/>
</dbReference>
<accession>A0A2K2ATH5</accession>
<evidence type="ECO:0000313" key="12">
    <source>
        <dbReference type="Proteomes" id="UP000006729"/>
    </source>
</evidence>
<keyword evidence="4" id="KW-0479">Metal-binding</keyword>
<dbReference type="InterPro" id="IPR013083">
    <property type="entry name" value="Znf_RING/FYVE/PHD"/>
</dbReference>
<dbReference type="GO" id="GO:0061630">
    <property type="term" value="F:ubiquitin protein ligase activity"/>
    <property type="evidence" value="ECO:0000318"/>
    <property type="project" value="GO_Central"/>
</dbReference>
<evidence type="ECO:0000256" key="1">
    <source>
        <dbReference type="ARBA" id="ARBA00000900"/>
    </source>
</evidence>
<organism evidence="11 12">
    <name type="scientific">Populus trichocarpa</name>
    <name type="common">Western balsam poplar</name>
    <name type="synonym">Populus balsamifera subsp. trichocarpa</name>
    <dbReference type="NCBI Taxonomy" id="3694"/>
    <lineage>
        <taxon>Eukaryota</taxon>
        <taxon>Viridiplantae</taxon>
        <taxon>Streptophyta</taxon>
        <taxon>Embryophyta</taxon>
        <taxon>Tracheophyta</taxon>
        <taxon>Spermatophyta</taxon>
        <taxon>Magnoliopsida</taxon>
        <taxon>eudicotyledons</taxon>
        <taxon>Gunneridae</taxon>
        <taxon>Pentapetalae</taxon>
        <taxon>rosids</taxon>
        <taxon>fabids</taxon>
        <taxon>Malpighiales</taxon>
        <taxon>Salicaceae</taxon>
        <taxon>Saliceae</taxon>
        <taxon>Populus</taxon>
    </lineage>
</organism>
<evidence type="ECO:0000256" key="5">
    <source>
        <dbReference type="ARBA" id="ARBA00022771"/>
    </source>
</evidence>
<evidence type="ECO:0000256" key="3">
    <source>
        <dbReference type="ARBA" id="ARBA00022679"/>
    </source>
</evidence>
<keyword evidence="12" id="KW-1185">Reference proteome</keyword>
<proteinExistence type="predicted"/>
<keyword evidence="6" id="KW-0833">Ubl conjugation pathway</keyword>
<evidence type="ECO:0000256" key="2">
    <source>
        <dbReference type="ARBA" id="ARBA00012483"/>
    </source>
</evidence>
<dbReference type="PROSITE" id="PS50089">
    <property type="entry name" value="ZF_RING_2"/>
    <property type="match status" value="1"/>
</dbReference>
<feature type="compositionally biased region" description="Polar residues" evidence="9">
    <location>
        <begin position="1"/>
        <end position="22"/>
    </location>
</feature>
<dbReference type="GO" id="GO:0005737">
    <property type="term" value="C:cytoplasm"/>
    <property type="evidence" value="ECO:0000318"/>
    <property type="project" value="GO_Central"/>
</dbReference>
<dbReference type="AlphaFoldDB" id="A0A2K2ATH5"/>
<dbReference type="Proteomes" id="UP000006729">
    <property type="component" value="Chromosome 4"/>
</dbReference>
<dbReference type="Gramene" id="Potri.004G122000.1.v4.1">
    <property type="protein sequence ID" value="Potri.004G122000.1.v4.1"/>
    <property type="gene ID" value="Potri.004G122000.v4.1"/>
</dbReference>
<dbReference type="EC" id="2.3.2.27" evidence="2"/>
<feature type="region of interest" description="Disordered" evidence="9">
    <location>
        <begin position="1"/>
        <end position="24"/>
    </location>
</feature>
<dbReference type="GO" id="GO:0016567">
    <property type="term" value="P:protein ubiquitination"/>
    <property type="evidence" value="ECO:0000318"/>
    <property type="project" value="GO_Central"/>
</dbReference>
<feature type="domain" description="RING-type" evidence="10">
    <location>
        <begin position="86"/>
        <end position="127"/>
    </location>
</feature>
<reference evidence="11 12" key="1">
    <citation type="journal article" date="2006" name="Science">
        <title>The genome of black cottonwood, Populus trichocarpa (Torr. &amp; Gray).</title>
        <authorList>
            <person name="Tuskan G.A."/>
            <person name="Difazio S."/>
            <person name="Jansson S."/>
            <person name="Bohlmann J."/>
            <person name="Grigoriev I."/>
            <person name="Hellsten U."/>
            <person name="Putnam N."/>
            <person name="Ralph S."/>
            <person name="Rombauts S."/>
            <person name="Salamov A."/>
            <person name="Schein J."/>
            <person name="Sterck L."/>
            <person name="Aerts A."/>
            <person name="Bhalerao R.R."/>
            <person name="Bhalerao R.P."/>
            <person name="Blaudez D."/>
            <person name="Boerjan W."/>
            <person name="Brun A."/>
            <person name="Brunner A."/>
            <person name="Busov V."/>
            <person name="Campbell M."/>
            <person name="Carlson J."/>
            <person name="Chalot M."/>
            <person name="Chapman J."/>
            <person name="Chen G.L."/>
            <person name="Cooper D."/>
            <person name="Coutinho P.M."/>
            <person name="Couturier J."/>
            <person name="Covert S."/>
            <person name="Cronk Q."/>
            <person name="Cunningham R."/>
            <person name="Davis J."/>
            <person name="Degroeve S."/>
            <person name="Dejardin A."/>
            <person name="Depamphilis C."/>
            <person name="Detter J."/>
            <person name="Dirks B."/>
            <person name="Dubchak I."/>
            <person name="Duplessis S."/>
            <person name="Ehlting J."/>
            <person name="Ellis B."/>
            <person name="Gendler K."/>
            <person name="Goodstein D."/>
            <person name="Gribskov M."/>
            <person name="Grimwood J."/>
            <person name="Groover A."/>
            <person name="Gunter L."/>
            <person name="Hamberger B."/>
            <person name="Heinze B."/>
            <person name="Helariutta Y."/>
            <person name="Henrissat B."/>
            <person name="Holligan D."/>
            <person name="Holt R."/>
            <person name="Huang W."/>
            <person name="Islam-Faridi N."/>
            <person name="Jones S."/>
            <person name="Jones-Rhoades M."/>
            <person name="Jorgensen R."/>
            <person name="Joshi C."/>
            <person name="Kangasjarvi J."/>
            <person name="Karlsson J."/>
            <person name="Kelleher C."/>
            <person name="Kirkpatrick R."/>
            <person name="Kirst M."/>
            <person name="Kohler A."/>
            <person name="Kalluri U."/>
            <person name="Larimer F."/>
            <person name="Leebens-Mack J."/>
            <person name="Leple J.C."/>
            <person name="Locascio P."/>
            <person name="Lou Y."/>
            <person name="Lucas S."/>
            <person name="Martin F."/>
            <person name="Montanini B."/>
            <person name="Napoli C."/>
            <person name="Nelson D.R."/>
            <person name="Nelson C."/>
            <person name="Nieminen K."/>
            <person name="Nilsson O."/>
            <person name="Pereda V."/>
            <person name="Peter G."/>
            <person name="Philippe R."/>
            <person name="Pilate G."/>
            <person name="Poliakov A."/>
            <person name="Razumovskaya J."/>
            <person name="Richardson P."/>
            <person name="Rinaldi C."/>
            <person name="Ritland K."/>
            <person name="Rouze P."/>
            <person name="Ryaboy D."/>
            <person name="Schmutz J."/>
            <person name="Schrader J."/>
            <person name="Segerman B."/>
            <person name="Shin H."/>
            <person name="Siddiqui A."/>
            <person name="Sterky F."/>
            <person name="Terry A."/>
            <person name="Tsai C.J."/>
            <person name="Uberbacher E."/>
            <person name="Unneberg P."/>
            <person name="Vahala J."/>
            <person name="Wall K."/>
            <person name="Wessler S."/>
            <person name="Yang G."/>
            <person name="Yin T."/>
            <person name="Douglas C."/>
            <person name="Marra M."/>
            <person name="Sandberg G."/>
            <person name="Van de Peer Y."/>
            <person name="Rokhsar D."/>
        </authorList>
    </citation>
    <scope>NUCLEOTIDE SEQUENCE [LARGE SCALE GENOMIC DNA]</scope>
    <source>
        <strain evidence="12">cv. Nisqually</strain>
    </source>
</reference>
<evidence type="ECO:0000256" key="8">
    <source>
        <dbReference type="PROSITE-ProRule" id="PRU00175"/>
    </source>
</evidence>